<reference evidence="3" key="1">
    <citation type="journal article" date="2016" name="Nature">
        <title>Genome evolution in the allotetraploid frog Xenopus laevis.</title>
        <authorList>
            <person name="Session A.M."/>
            <person name="Uno Y."/>
            <person name="Kwon T."/>
            <person name="Chapman J.A."/>
            <person name="Toyoda A."/>
            <person name="Takahashi S."/>
            <person name="Fukui A."/>
            <person name="Hikosaka A."/>
            <person name="Suzuki A."/>
            <person name="Kondo M."/>
            <person name="van Heeringen S.J."/>
            <person name="Quigley I."/>
            <person name="Heinz S."/>
            <person name="Ogino H."/>
            <person name="Ochi H."/>
            <person name="Hellsten U."/>
            <person name="Lyons J.B."/>
            <person name="Simakov O."/>
            <person name="Putnam N."/>
            <person name="Stites J."/>
            <person name="Kuroki Y."/>
            <person name="Tanaka T."/>
            <person name="Michiue T."/>
            <person name="Watanabe M."/>
            <person name="Bogdanovic O."/>
            <person name="Lister R."/>
            <person name="Georgiou G."/>
            <person name="Paranjpe S.S."/>
            <person name="van Kruijsbergen I."/>
            <person name="Shu S."/>
            <person name="Carlson J."/>
            <person name="Kinoshita T."/>
            <person name="Ohta Y."/>
            <person name="Mawaribuchi S."/>
            <person name="Jenkins J."/>
            <person name="Grimwood J."/>
            <person name="Schmutz J."/>
            <person name="Mitros T."/>
            <person name="Mozaffari S.V."/>
            <person name="Suzuki Y."/>
            <person name="Haramoto Y."/>
            <person name="Yamamoto T.S."/>
            <person name="Takagi C."/>
            <person name="Heald R."/>
            <person name="Miller K."/>
            <person name="Haudenschild C."/>
            <person name="Kitzman J."/>
            <person name="Nakayama T."/>
            <person name="Izutsu Y."/>
            <person name="Robert J."/>
            <person name="Fortriede J."/>
            <person name="Burns K."/>
            <person name="Lotay V."/>
            <person name="Karimi K."/>
            <person name="Yasuoka Y."/>
            <person name="Dichmann D.S."/>
            <person name="Flajnik M.F."/>
            <person name="Houston D.W."/>
            <person name="Shendure J."/>
            <person name="DuPasquier L."/>
            <person name="Vize P.D."/>
            <person name="Zorn A.M."/>
            <person name="Ito M."/>
            <person name="Marcotte E.M."/>
            <person name="Wallingford J.B."/>
            <person name="Ito Y."/>
            <person name="Asashima M."/>
            <person name="Ueno N."/>
            <person name="Matsuda Y."/>
            <person name="Veenstra G.J."/>
            <person name="Fujiyama A."/>
            <person name="Harland R.M."/>
            <person name="Taira M."/>
            <person name="Rokhsar D.S."/>
        </authorList>
    </citation>
    <scope>NUCLEOTIDE SEQUENCE [LARGE SCALE GENOMIC DNA]</scope>
    <source>
        <strain evidence="3">J</strain>
    </source>
</reference>
<organism evidence="2 3">
    <name type="scientific">Xenopus laevis</name>
    <name type="common">African clawed frog</name>
    <dbReference type="NCBI Taxonomy" id="8355"/>
    <lineage>
        <taxon>Eukaryota</taxon>
        <taxon>Metazoa</taxon>
        <taxon>Chordata</taxon>
        <taxon>Craniata</taxon>
        <taxon>Vertebrata</taxon>
        <taxon>Euteleostomi</taxon>
        <taxon>Amphibia</taxon>
        <taxon>Batrachia</taxon>
        <taxon>Anura</taxon>
        <taxon>Pipoidea</taxon>
        <taxon>Pipidae</taxon>
        <taxon>Xenopodinae</taxon>
        <taxon>Xenopus</taxon>
        <taxon>Xenopus</taxon>
    </lineage>
</organism>
<protein>
    <submittedName>
        <fullName evidence="2">Uncharacterized protein</fullName>
    </submittedName>
</protein>
<keyword evidence="1" id="KW-0472">Membrane</keyword>
<feature type="transmembrane region" description="Helical" evidence="1">
    <location>
        <begin position="20"/>
        <end position="40"/>
    </location>
</feature>
<dbReference type="Proteomes" id="UP000694892">
    <property type="component" value="Chromosome 2S"/>
</dbReference>
<name>A0A974DKJ0_XENLA</name>
<sequence length="67" mass="7633">MYGTQVMSSMQDTTEEGTCLFFSVLVLHIYTLWLGLYSHVDPSICQHTLRVLKVAIHKEILSPICPH</sequence>
<accession>A0A974DKJ0</accession>
<proteinExistence type="predicted"/>
<dbReference type="AlphaFoldDB" id="A0A974DKJ0"/>
<gene>
    <name evidence="2" type="ORF">XELAEV_18015917mg</name>
</gene>
<dbReference type="EMBL" id="CM004469">
    <property type="protein sequence ID" value="OCT92850.1"/>
    <property type="molecule type" value="Genomic_DNA"/>
</dbReference>
<keyword evidence="1" id="KW-0812">Transmembrane</keyword>
<evidence type="ECO:0000256" key="1">
    <source>
        <dbReference type="SAM" id="Phobius"/>
    </source>
</evidence>
<keyword evidence="1" id="KW-1133">Transmembrane helix</keyword>
<evidence type="ECO:0000313" key="3">
    <source>
        <dbReference type="Proteomes" id="UP000694892"/>
    </source>
</evidence>
<evidence type="ECO:0000313" key="2">
    <source>
        <dbReference type="EMBL" id="OCT92850.1"/>
    </source>
</evidence>